<dbReference type="InterPro" id="IPR055074">
    <property type="entry name" value="NOMO1-3_2nd"/>
</dbReference>
<dbReference type="Pfam" id="PF22898">
    <property type="entry name" value="NOMO1-like_1st"/>
    <property type="match status" value="1"/>
</dbReference>
<evidence type="ECO:0000313" key="6">
    <source>
        <dbReference type="Proteomes" id="UP000541444"/>
    </source>
</evidence>
<keyword evidence="2" id="KW-0812">Transmembrane</keyword>
<dbReference type="Proteomes" id="UP000541444">
    <property type="component" value="Unassembled WGS sequence"/>
</dbReference>
<dbReference type="PANTHER" id="PTHR23303:SF14">
    <property type="entry name" value="BOS COMPLEX SUBUNIT NOMO1-RELATED"/>
    <property type="match status" value="1"/>
</dbReference>
<dbReference type="AlphaFoldDB" id="A0A7J7LL35"/>
<evidence type="ECO:0008006" key="7">
    <source>
        <dbReference type="Google" id="ProtNLM"/>
    </source>
</evidence>
<feature type="domain" description="NOMO second beta-sandwich" evidence="4">
    <location>
        <begin position="161"/>
        <end position="255"/>
    </location>
</feature>
<dbReference type="OrthoDB" id="10263633at2759"/>
<gene>
    <name evidence="5" type="ORF">GIB67_001310</name>
</gene>
<dbReference type="GO" id="GO:0005789">
    <property type="term" value="C:endoplasmic reticulum membrane"/>
    <property type="evidence" value="ECO:0007669"/>
    <property type="project" value="TreeGrafter"/>
</dbReference>
<accession>A0A7J7LL35</accession>
<keyword evidence="6" id="KW-1185">Reference proteome</keyword>
<evidence type="ECO:0000259" key="4">
    <source>
        <dbReference type="Pfam" id="PF22904"/>
    </source>
</evidence>
<dbReference type="GO" id="GO:0005576">
    <property type="term" value="C:extracellular region"/>
    <property type="evidence" value="ECO:0007669"/>
    <property type="project" value="UniProtKB-SubCell"/>
</dbReference>
<dbReference type="Gene3D" id="2.60.40.10">
    <property type="entry name" value="Immunoglobulins"/>
    <property type="match status" value="1"/>
</dbReference>
<comment type="caution">
    <text evidence="5">The sequence shown here is derived from an EMBL/GenBank/DDBJ whole genome shotgun (WGS) entry which is preliminary data.</text>
</comment>
<dbReference type="EMBL" id="JACGCM010002207">
    <property type="protein sequence ID" value="KAF6143366.1"/>
    <property type="molecule type" value="Genomic_DNA"/>
</dbReference>
<dbReference type="InterPro" id="IPR051417">
    <property type="entry name" value="SDr/BOS_complex"/>
</dbReference>
<keyword evidence="1" id="KW-0732">Signal</keyword>
<name>A0A7J7LL35_9MAGN</name>
<dbReference type="Pfam" id="PF22904">
    <property type="entry name" value="NOMO1-like_2nd"/>
    <property type="match status" value="1"/>
</dbReference>
<feature type="transmembrane region" description="Helical" evidence="2">
    <location>
        <begin position="38"/>
        <end position="60"/>
    </location>
</feature>
<feature type="non-terminal residue" evidence="5">
    <location>
        <position position="352"/>
    </location>
</feature>
<organism evidence="5 6">
    <name type="scientific">Kingdonia uniflora</name>
    <dbReference type="NCBI Taxonomy" id="39325"/>
    <lineage>
        <taxon>Eukaryota</taxon>
        <taxon>Viridiplantae</taxon>
        <taxon>Streptophyta</taxon>
        <taxon>Embryophyta</taxon>
        <taxon>Tracheophyta</taxon>
        <taxon>Spermatophyta</taxon>
        <taxon>Magnoliopsida</taxon>
        <taxon>Ranunculales</taxon>
        <taxon>Circaeasteraceae</taxon>
        <taxon>Kingdonia</taxon>
    </lineage>
</organism>
<evidence type="ECO:0000259" key="3">
    <source>
        <dbReference type="Pfam" id="PF22898"/>
    </source>
</evidence>
<dbReference type="SUPFAM" id="SSF49478">
    <property type="entry name" value="Cna protein B-type domain"/>
    <property type="match status" value="1"/>
</dbReference>
<dbReference type="PANTHER" id="PTHR23303">
    <property type="entry name" value="CARBOXYPEPTIDASE REGULATORY REGION-CONTAINING"/>
    <property type="match status" value="1"/>
</dbReference>
<dbReference type="InterPro" id="IPR013783">
    <property type="entry name" value="Ig-like_fold"/>
</dbReference>
<keyword evidence="2" id="KW-1133">Transmembrane helix</keyword>
<reference evidence="5 6" key="1">
    <citation type="journal article" date="2020" name="IScience">
        <title>Genome Sequencing of the Endangered Kingdonia uniflora (Circaeasteraceae, Ranunculales) Reveals Potential Mechanisms of Evolutionary Specialization.</title>
        <authorList>
            <person name="Sun Y."/>
            <person name="Deng T."/>
            <person name="Zhang A."/>
            <person name="Moore M.J."/>
            <person name="Landis J.B."/>
            <person name="Lin N."/>
            <person name="Zhang H."/>
            <person name="Zhang X."/>
            <person name="Huang J."/>
            <person name="Zhang X."/>
            <person name="Sun H."/>
            <person name="Wang H."/>
        </authorList>
    </citation>
    <scope>NUCLEOTIDE SEQUENCE [LARGE SCALE GENOMIC DNA]</scope>
    <source>
        <strain evidence="5">TB1705</strain>
        <tissue evidence="5">Leaf</tissue>
    </source>
</reference>
<feature type="domain" description="NOMO-like N-terminal beta-sandwich" evidence="3">
    <location>
        <begin position="83"/>
        <end position="159"/>
    </location>
</feature>
<proteinExistence type="predicted"/>
<dbReference type="FunFam" id="2.60.40.10:FF:001746">
    <property type="entry name" value="Carbohydrate-binding-like fold"/>
    <property type="match status" value="1"/>
</dbReference>
<protein>
    <recommendedName>
        <fullName evidence="7">Nodal modulator 1</fullName>
    </recommendedName>
</protein>
<dbReference type="InterPro" id="IPR055075">
    <property type="entry name" value="NOMO-like_N"/>
</dbReference>
<evidence type="ECO:0000313" key="5">
    <source>
        <dbReference type="EMBL" id="KAF6143366.1"/>
    </source>
</evidence>
<keyword evidence="2" id="KW-0472">Membrane</keyword>
<evidence type="ECO:0000256" key="2">
    <source>
        <dbReference type="SAM" id="Phobius"/>
    </source>
</evidence>
<evidence type="ECO:0000256" key="1">
    <source>
        <dbReference type="ARBA" id="ARBA00022729"/>
    </source>
</evidence>
<sequence>PWVGLATVLIRRDLSLITVSCRERGSKTKSTSLMESKYILICFFSLLLLISISATSVVLADSIQGCGGFVEASSSLIKSRKPSGVKLDYSHITVELQTLDGLVKESTQCAPNGYYFIPVYDKGSFIIKVKGPEGWSWDPDQAPVVIEYDGCNANADINFRFTGFKISGRVKGAVGGESCLVKDGGPPGVKVELLSPEDDTITSVFTSADGSYSFTNIIPGKYKLHASHSNLKVEVRGSPEVELGFENGIVDDIFFVRGYDIHGFVAAQGNPILGVHVYLYSDNVLEVDCIQGSGKSPWLKSALCHAISDADGRFTFGSIPCGITRSSTLLKPANSVLNAISIACGCKAKRSH</sequence>